<reference evidence="4 5" key="1">
    <citation type="submission" date="2024-04" db="EMBL/GenBank/DDBJ databases">
        <title>Symmetric and asymmetric DNA N6-adenine methylation regulates different biological responses in Mucorales.</title>
        <authorList>
            <consortium name="Lawrence Berkeley National Laboratory"/>
            <person name="Lax C."/>
            <person name="Mondo S.J."/>
            <person name="Osorio-Concepcion M."/>
            <person name="Muszewska A."/>
            <person name="Corrochano-Luque M."/>
            <person name="Gutierrez G."/>
            <person name="Riley R."/>
            <person name="Lipzen A."/>
            <person name="Guo J."/>
            <person name="Hundley H."/>
            <person name="Amirebrahimi M."/>
            <person name="Ng V."/>
            <person name="Lorenzo-Gutierrez D."/>
            <person name="Binder U."/>
            <person name="Yang J."/>
            <person name="Song Y."/>
            <person name="Canovas D."/>
            <person name="Navarro E."/>
            <person name="Freitag M."/>
            <person name="Gabaldon T."/>
            <person name="Grigoriev I.V."/>
            <person name="Corrochano L.M."/>
            <person name="Nicolas F.E."/>
            <person name="Garre V."/>
        </authorList>
    </citation>
    <scope>NUCLEOTIDE SEQUENCE [LARGE SCALE GENOMIC DNA]</scope>
    <source>
        <strain evidence="4 5">L51</strain>
    </source>
</reference>
<evidence type="ECO:0000256" key="1">
    <source>
        <dbReference type="ARBA" id="ARBA00009649"/>
    </source>
</evidence>
<dbReference type="SUPFAM" id="SSF52799">
    <property type="entry name" value="(Phosphotyrosine protein) phosphatases II"/>
    <property type="match status" value="1"/>
</dbReference>
<dbReference type="InterPro" id="IPR020422">
    <property type="entry name" value="TYR_PHOSPHATASE_DUAL_dom"/>
</dbReference>
<dbReference type="PANTHER" id="PTHR46588">
    <property type="entry name" value="SERINE/THREONINE/TYROSINE-INTERACTING PROTEIN"/>
    <property type="match status" value="1"/>
</dbReference>
<feature type="domain" description="Tyrosine specific protein phosphatases" evidence="3">
    <location>
        <begin position="102"/>
        <end position="164"/>
    </location>
</feature>
<evidence type="ECO:0000313" key="5">
    <source>
        <dbReference type="Proteomes" id="UP001448207"/>
    </source>
</evidence>
<evidence type="ECO:0000259" key="2">
    <source>
        <dbReference type="PROSITE" id="PS50054"/>
    </source>
</evidence>
<dbReference type="InterPro" id="IPR000340">
    <property type="entry name" value="Dual-sp_phosphatase_cat-dom"/>
</dbReference>
<dbReference type="PANTHER" id="PTHR46588:SF1">
    <property type="entry name" value="SERINE_THREONINE_TYROSINE-INTERACTING PROTEIN"/>
    <property type="match status" value="1"/>
</dbReference>
<dbReference type="Gene3D" id="3.90.190.10">
    <property type="entry name" value="Protein tyrosine phosphatase superfamily"/>
    <property type="match status" value="1"/>
</dbReference>
<dbReference type="InterPro" id="IPR052449">
    <property type="entry name" value="STYX-Interacting_Phosphatase"/>
</dbReference>
<dbReference type="Pfam" id="PF00782">
    <property type="entry name" value="DSPc"/>
    <property type="match status" value="1"/>
</dbReference>
<keyword evidence="5" id="KW-1185">Reference proteome</keyword>
<comment type="caution">
    <text evidence="4">The sequence shown here is derived from an EMBL/GenBank/DDBJ whole genome shotgun (WGS) entry which is preliminary data.</text>
</comment>
<gene>
    <name evidence="4" type="ORF">J3Q64DRAFT_1642891</name>
</gene>
<organism evidence="4 5">
    <name type="scientific">Phycomyces blakesleeanus</name>
    <dbReference type="NCBI Taxonomy" id="4837"/>
    <lineage>
        <taxon>Eukaryota</taxon>
        <taxon>Fungi</taxon>
        <taxon>Fungi incertae sedis</taxon>
        <taxon>Mucoromycota</taxon>
        <taxon>Mucoromycotina</taxon>
        <taxon>Mucoromycetes</taxon>
        <taxon>Mucorales</taxon>
        <taxon>Phycomycetaceae</taxon>
        <taxon>Phycomyces</taxon>
    </lineage>
</organism>
<accession>A0ABR3AUA8</accession>
<name>A0ABR3AUA8_PHYBL</name>
<evidence type="ECO:0000259" key="3">
    <source>
        <dbReference type="PROSITE" id="PS50056"/>
    </source>
</evidence>
<comment type="similarity">
    <text evidence="1">Belongs to the protein-tyrosine phosphatase family. Non-receptor class subfamily.</text>
</comment>
<sequence length="180" mass="20301">MNATTDQPYQGTLDKEFFDNAVSKSTLDDWQYEMRREMQEILPGLYLGPLSVCKDTIGLQTNGITHILCFLDALETNLFKSTQTLSNYFHFKAVEISDSNTQNLISSFPSVSTEIKNVLQHSNGKILVCCNGGMSRSPCFVIAYVMETFELGAVQAYNFVQSKRLCINPKENFKSQLKVI</sequence>
<dbReference type="SMART" id="SM00195">
    <property type="entry name" value="DSPc"/>
    <property type="match status" value="1"/>
</dbReference>
<evidence type="ECO:0000313" key="4">
    <source>
        <dbReference type="EMBL" id="KAL0082689.1"/>
    </source>
</evidence>
<dbReference type="PROSITE" id="PS50054">
    <property type="entry name" value="TYR_PHOSPHATASE_DUAL"/>
    <property type="match status" value="1"/>
</dbReference>
<dbReference type="PROSITE" id="PS50056">
    <property type="entry name" value="TYR_PHOSPHATASE_2"/>
    <property type="match status" value="1"/>
</dbReference>
<protein>
    <submittedName>
        <fullName evidence="4">Protein-tyrosine phosphatase-like protein</fullName>
    </submittedName>
</protein>
<dbReference type="InterPro" id="IPR029021">
    <property type="entry name" value="Prot-tyrosine_phosphatase-like"/>
</dbReference>
<dbReference type="EMBL" id="JBCLYO010000015">
    <property type="protein sequence ID" value="KAL0082689.1"/>
    <property type="molecule type" value="Genomic_DNA"/>
</dbReference>
<feature type="domain" description="Tyrosine-protein phosphatase" evidence="2">
    <location>
        <begin position="37"/>
        <end position="180"/>
    </location>
</feature>
<dbReference type="InterPro" id="IPR000387">
    <property type="entry name" value="Tyr_Pase_dom"/>
</dbReference>
<proteinExistence type="inferred from homology"/>
<dbReference type="Proteomes" id="UP001448207">
    <property type="component" value="Unassembled WGS sequence"/>
</dbReference>